<feature type="compositionally biased region" description="Basic and acidic residues" evidence="3">
    <location>
        <begin position="152"/>
        <end position="207"/>
    </location>
</feature>
<feature type="compositionally biased region" description="Basic and acidic residues" evidence="3">
    <location>
        <begin position="97"/>
        <end position="116"/>
    </location>
</feature>
<accession>A0A1J4KBV6</accession>
<sequence length="428" mass="49012">MVLLSPEEQNQLKLWLNNQPEILKIEKKQTLVNYILTLLKRDAPKSKMIELLNEFIGETTSSFVDNIHSRIETKDFSFTPIESKPEPPKPSPPPVEKIPEKVQAKTSEKPQTKQSEKVSNAISEKVSEKPKPKPKQTEQQNSKQQSKSETASTEKPKPDSKPQKTDSKPQQKQQDTKKPKKEDDFNKNKQDQKHSRFNKQKRDDKPSKQPPLSHSKRLFSDASDPDDDYVEPVVEEFSEEKIESKAIEPSKRYIVFAAGIDRNKGSLSYMFKLFTKFGRVLAIEVNVEEKVAYVEYTDLLSCFKAIKANAKKSIFGNNFIRIDYAIKPDEEELEALETEYKKRKEERKSQKFDSQAQPTTSAGNSGEINEESQTEKAEVLEMKAELEGNIKAKMQELTACHDEAKKEQINQEISELKTLLEECALLMG</sequence>
<feature type="compositionally biased region" description="Polar residues" evidence="3">
    <location>
        <begin position="352"/>
        <end position="367"/>
    </location>
</feature>
<dbReference type="Gene3D" id="3.30.70.330">
    <property type="match status" value="1"/>
</dbReference>
<name>A0A1J4KBV6_9EUKA</name>
<feature type="region of interest" description="Disordered" evidence="3">
    <location>
        <begin position="344"/>
        <end position="376"/>
    </location>
</feature>
<gene>
    <name evidence="5" type="ORF">TRFO_23052</name>
</gene>
<evidence type="ECO:0000256" key="2">
    <source>
        <dbReference type="PROSITE-ProRule" id="PRU00176"/>
    </source>
</evidence>
<dbReference type="PROSITE" id="PS50102">
    <property type="entry name" value="RRM"/>
    <property type="match status" value="1"/>
</dbReference>
<dbReference type="InterPro" id="IPR000504">
    <property type="entry name" value="RRM_dom"/>
</dbReference>
<dbReference type="InterPro" id="IPR012677">
    <property type="entry name" value="Nucleotide-bd_a/b_plait_sf"/>
</dbReference>
<dbReference type="GO" id="GO:0003723">
    <property type="term" value="F:RNA binding"/>
    <property type="evidence" value="ECO:0007669"/>
    <property type="project" value="UniProtKB-UniRule"/>
</dbReference>
<dbReference type="PANTHER" id="PTHR14398:SF0">
    <property type="entry name" value="ZINC FINGER PROTEIN SWM"/>
    <property type="match status" value="1"/>
</dbReference>
<organism evidence="5 6">
    <name type="scientific">Tritrichomonas foetus</name>
    <dbReference type="NCBI Taxonomy" id="1144522"/>
    <lineage>
        <taxon>Eukaryota</taxon>
        <taxon>Metamonada</taxon>
        <taxon>Parabasalia</taxon>
        <taxon>Tritrichomonadida</taxon>
        <taxon>Tritrichomonadidae</taxon>
        <taxon>Tritrichomonas</taxon>
    </lineage>
</organism>
<evidence type="ECO:0000313" key="5">
    <source>
        <dbReference type="EMBL" id="OHT08450.1"/>
    </source>
</evidence>
<evidence type="ECO:0000256" key="1">
    <source>
        <dbReference type="ARBA" id="ARBA00022884"/>
    </source>
</evidence>
<feature type="domain" description="RRM" evidence="4">
    <location>
        <begin position="253"/>
        <end position="327"/>
    </location>
</feature>
<dbReference type="InterPro" id="IPR035979">
    <property type="entry name" value="RBD_domain_sf"/>
</dbReference>
<dbReference type="GeneID" id="94837632"/>
<dbReference type="RefSeq" id="XP_068361586.1">
    <property type="nucleotide sequence ID" value="XM_068502928.1"/>
</dbReference>
<feature type="compositionally biased region" description="Low complexity" evidence="3">
    <location>
        <begin position="137"/>
        <end position="150"/>
    </location>
</feature>
<dbReference type="VEuPathDB" id="TrichDB:TRFO_23052"/>
<feature type="region of interest" description="Disordered" evidence="3">
    <location>
        <begin position="75"/>
        <end position="229"/>
    </location>
</feature>
<dbReference type="AlphaFoldDB" id="A0A1J4KBV6"/>
<evidence type="ECO:0000256" key="3">
    <source>
        <dbReference type="SAM" id="MobiDB-lite"/>
    </source>
</evidence>
<dbReference type="SUPFAM" id="SSF54928">
    <property type="entry name" value="RNA-binding domain, RBD"/>
    <property type="match status" value="1"/>
</dbReference>
<protein>
    <recommendedName>
        <fullName evidence="4">RRM domain-containing protein</fullName>
    </recommendedName>
</protein>
<dbReference type="OrthoDB" id="443401at2759"/>
<keyword evidence="1 2" id="KW-0694">RNA-binding</keyword>
<dbReference type="InterPro" id="IPR045137">
    <property type="entry name" value="RBM26/27"/>
</dbReference>
<evidence type="ECO:0000313" key="6">
    <source>
        <dbReference type="Proteomes" id="UP000179807"/>
    </source>
</evidence>
<evidence type="ECO:0000259" key="4">
    <source>
        <dbReference type="PROSITE" id="PS50102"/>
    </source>
</evidence>
<dbReference type="PANTHER" id="PTHR14398">
    <property type="entry name" value="RNA RECOGNITION RRM/RNP DOMAIN"/>
    <property type="match status" value="1"/>
</dbReference>
<proteinExistence type="predicted"/>
<dbReference type="GO" id="GO:0005634">
    <property type="term" value="C:nucleus"/>
    <property type="evidence" value="ECO:0007669"/>
    <property type="project" value="TreeGrafter"/>
</dbReference>
<comment type="caution">
    <text evidence="5">The sequence shown here is derived from an EMBL/GenBank/DDBJ whole genome shotgun (WGS) entry which is preliminary data.</text>
</comment>
<reference evidence="5" key="1">
    <citation type="submission" date="2016-10" db="EMBL/GenBank/DDBJ databases">
        <authorList>
            <person name="Benchimol M."/>
            <person name="Almeida L.G."/>
            <person name="Vasconcelos A.T."/>
            <person name="Perreira-Neves A."/>
            <person name="Rosa I.A."/>
            <person name="Tasca T."/>
            <person name="Bogo M.R."/>
            <person name="de Souza W."/>
        </authorList>
    </citation>
    <scope>NUCLEOTIDE SEQUENCE [LARGE SCALE GENOMIC DNA]</scope>
    <source>
        <strain evidence="5">K</strain>
    </source>
</reference>
<dbReference type="Proteomes" id="UP000179807">
    <property type="component" value="Unassembled WGS sequence"/>
</dbReference>
<keyword evidence="6" id="KW-1185">Reference proteome</keyword>
<dbReference type="EMBL" id="MLAK01000667">
    <property type="protein sequence ID" value="OHT08450.1"/>
    <property type="molecule type" value="Genomic_DNA"/>
</dbReference>